<dbReference type="InterPro" id="IPR011059">
    <property type="entry name" value="Metal-dep_hydrolase_composite"/>
</dbReference>
<feature type="binding site" evidence="6">
    <location>
        <position position="320"/>
    </location>
    <ligand>
        <name>Zn(2+)</name>
        <dbReference type="ChEBI" id="CHEBI:29105"/>
        <label>1</label>
    </ligand>
</feature>
<feature type="binding site" evidence="6">
    <location>
        <position position="72"/>
    </location>
    <ligand>
        <name>Zn(2+)</name>
        <dbReference type="ChEBI" id="CHEBI:29105"/>
        <label>1</label>
    </ligand>
</feature>
<dbReference type="NCBIfam" id="NF006836">
    <property type="entry name" value="PRK09357.1-1"/>
    <property type="match status" value="1"/>
</dbReference>
<dbReference type="RefSeq" id="WP_121902706.1">
    <property type="nucleotide sequence ID" value="NZ_REFW01000006.1"/>
</dbReference>
<dbReference type="InterPro" id="IPR032466">
    <property type="entry name" value="Metal_Hydrolase"/>
</dbReference>
<evidence type="ECO:0000256" key="6">
    <source>
        <dbReference type="HAMAP-Rule" id="MF_00220"/>
    </source>
</evidence>
<dbReference type="SUPFAM" id="SSF51338">
    <property type="entry name" value="Composite domain of metallo-dependent hydrolases"/>
    <property type="match status" value="1"/>
</dbReference>
<proteinExistence type="inferred from homology"/>
<comment type="cofactor">
    <cofactor evidence="6">
        <name>Zn(2+)</name>
        <dbReference type="ChEBI" id="CHEBI:29105"/>
    </cofactor>
    <text evidence="6">Binds 2 Zn(2+) ions per subunit.</text>
</comment>
<dbReference type="GO" id="GO:0006145">
    <property type="term" value="P:purine nucleobase catabolic process"/>
    <property type="evidence" value="ECO:0007669"/>
    <property type="project" value="TreeGrafter"/>
</dbReference>
<comment type="catalytic activity">
    <reaction evidence="6">
        <text>(S)-dihydroorotate + H2O = N-carbamoyl-L-aspartate + H(+)</text>
        <dbReference type="Rhea" id="RHEA:24296"/>
        <dbReference type="ChEBI" id="CHEBI:15377"/>
        <dbReference type="ChEBI" id="CHEBI:15378"/>
        <dbReference type="ChEBI" id="CHEBI:30864"/>
        <dbReference type="ChEBI" id="CHEBI:32814"/>
        <dbReference type="EC" id="3.5.2.3"/>
    </reaction>
</comment>
<feature type="binding site" evidence="6">
    <location>
        <position position="247"/>
    </location>
    <ligand>
        <name>Zn(2+)</name>
        <dbReference type="ChEBI" id="CHEBI:29105"/>
        <label>2</label>
    </ligand>
</feature>
<keyword evidence="4 6" id="KW-0378">Hydrolase</keyword>
<dbReference type="PANTHER" id="PTHR43668:SF2">
    <property type="entry name" value="ALLANTOINASE"/>
    <property type="match status" value="1"/>
</dbReference>
<dbReference type="GO" id="GO:0005737">
    <property type="term" value="C:cytoplasm"/>
    <property type="evidence" value="ECO:0007669"/>
    <property type="project" value="TreeGrafter"/>
</dbReference>
<keyword evidence="3 6" id="KW-0479">Metal-binding</keyword>
<dbReference type="UniPathway" id="UPA00070">
    <property type="reaction ID" value="UER00117"/>
</dbReference>
<dbReference type="InterPro" id="IPR050138">
    <property type="entry name" value="DHOase/Allantoinase_Hydrolase"/>
</dbReference>
<dbReference type="SUPFAM" id="SSF51556">
    <property type="entry name" value="Metallo-dependent hydrolases"/>
    <property type="match status" value="1"/>
</dbReference>
<evidence type="ECO:0000256" key="4">
    <source>
        <dbReference type="ARBA" id="ARBA00022801"/>
    </source>
</evidence>
<dbReference type="Gene3D" id="3.20.20.140">
    <property type="entry name" value="Metal-dependent hydrolases"/>
    <property type="match status" value="1"/>
</dbReference>
<evidence type="ECO:0000256" key="3">
    <source>
        <dbReference type="ARBA" id="ARBA00022723"/>
    </source>
</evidence>
<feature type="binding site" evidence="6">
    <location>
        <position position="74"/>
    </location>
    <ligand>
        <name>Zn(2+)</name>
        <dbReference type="ChEBI" id="CHEBI:29105"/>
        <label>1</label>
    </ligand>
</feature>
<dbReference type="GO" id="GO:0004151">
    <property type="term" value="F:dihydroorotase activity"/>
    <property type="evidence" value="ECO:0007669"/>
    <property type="project" value="UniProtKB-UniRule"/>
</dbReference>
<keyword evidence="5 6" id="KW-0665">Pyrimidine biosynthesis</keyword>
<sequence length="441" mass="46648">MTSPRFLSSPATKEPGVSTDTSAFVITGAQLPDGTRTDLFISDGVLVGERPDNAEAIDADGLIALPGLVDLHTHLREPGREDAETVASGSLAAARGGFTCIHAMANTTPVTDTAENAEHIADLGREAGHAQVVPIGAITKGLGGKELAELGLMHQSRAGVRVFSDDGNCVMDPGLMRRAFEWVRPFDGVLAQHAQDSGLAGPGACCHEGELSGRLGLAGWPPVAESVIIARDVQLAEATGSRLHVCHVTSAEGVDVIRWAKARGINVTAEATPHHLYLTTAEVVGYDTLYKVNPPLRTDEHVEAIRAALADGTIDIVGTDHAPHAPQDKDHAFADARPGMLGLEQALAVVMETMVHTGRLDWAGVVDRMSAAPARIGRVAEQGRPLAVGEPATLVLVDPARRATVDRDDSASLSRNNPYHGRDLPDPVELTMWAGRITHRR</sequence>
<dbReference type="GO" id="GO:0004038">
    <property type="term" value="F:allantoinase activity"/>
    <property type="evidence" value="ECO:0007669"/>
    <property type="project" value="TreeGrafter"/>
</dbReference>
<evidence type="ECO:0000313" key="9">
    <source>
        <dbReference type="Proteomes" id="UP000275256"/>
    </source>
</evidence>
<comment type="similarity">
    <text evidence="2 6">Belongs to the metallo-dependent hydrolases superfamily. DHOase family. Class I DHOase subfamily.</text>
</comment>
<dbReference type="PROSITE" id="PS00483">
    <property type="entry name" value="DIHYDROOROTASE_2"/>
    <property type="match status" value="1"/>
</dbReference>
<dbReference type="NCBIfam" id="TIGR00857">
    <property type="entry name" value="pyrC_multi"/>
    <property type="match status" value="1"/>
</dbReference>
<comment type="function">
    <text evidence="1 6">Catalyzes the reversible cyclization of carbamoyl aspartate to dihydroorotate.</text>
</comment>
<dbReference type="GO" id="GO:0008270">
    <property type="term" value="F:zinc ion binding"/>
    <property type="evidence" value="ECO:0007669"/>
    <property type="project" value="UniProtKB-UniRule"/>
</dbReference>
<dbReference type="Pfam" id="PF12890">
    <property type="entry name" value="DHOase"/>
    <property type="match status" value="1"/>
</dbReference>
<dbReference type="InterPro" id="IPR002195">
    <property type="entry name" value="Dihydroorotase_CS"/>
</dbReference>
<feature type="binding site" evidence="6">
    <location>
        <position position="106"/>
    </location>
    <ligand>
        <name>substrate</name>
    </ligand>
</feature>
<dbReference type="Gene3D" id="2.30.40.10">
    <property type="entry name" value="Urease, subunit C, domain 1"/>
    <property type="match status" value="1"/>
</dbReference>
<gene>
    <name evidence="6" type="primary">pyrC</name>
    <name evidence="8" type="ORF">EAX62_15830</name>
</gene>
<feature type="active site" evidence="6">
    <location>
        <position position="320"/>
    </location>
</feature>
<reference evidence="8 9" key="1">
    <citation type="submission" date="2018-10" db="EMBL/GenBank/DDBJ databases">
        <title>Tessaracoccus antarcticuss sp. nov., isolated from sediment.</title>
        <authorList>
            <person name="Zhou L.Y."/>
            <person name="Du Z.J."/>
        </authorList>
    </citation>
    <scope>NUCLEOTIDE SEQUENCE [LARGE SCALE GENOMIC DNA]</scope>
    <source>
        <strain evidence="8 9">JDX10</strain>
    </source>
</reference>
<evidence type="ECO:0000256" key="1">
    <source>
        <dbReference type="ARBA" id="ARBA00002368"/>
    </source>
</evidence>
<dbReference type="PANTHER" id="PTHR43668">
    <property type="entry name" value="ALLANTOINASE"/>
    <property type="match status" value="1"/>
</dbReference>
<evidence type="ECO:0000313" key="8">
    <source>
        <dbReference type="EMBL" id="RMB57503.1"/>
    </source>
</evidence>
<comment type="pathway">
    <text evidence="6">Pyrimidine metabolism; UMP biosynthesis via de novo pathway; (S)-dihydroorotate from bicarbonate: step 3/3.</text>
</comment>
<dbReference type="AlphaFoldDB" id="A0A3M0G742"/>
<evidence type="ECO:0000259" key="7">
    <source>
        <dbReference type="Pfam" id="PF12890"/>
    </source>
</evidence>
<keyword evidence="6" id="KW-0862">Zinc</keyword>
<dbReference type="CDD" id="cd01317">
    <property type="entry name" value="DHOase_IIa"/>
    <property type="match status" value="1"/>
</dbReference>
<accession>A0A3M0G742</accession>
<evidence type="ECO:0000256" key="5">
    <source>
        <dbReference type="ARBA" id="ARBA00022975"/>
    </source>
</evidence>
<feature type="binding site" evidence="6">
    <location>
        <position position="166"/>
    </location>
    <ligand>
        <name>Zn(2+)</name>
        <dbReference type="ChEBI" id="CHEBI:29105"/>
        <label>1</label>
    </ligand>
</feature>
<feature type="binding site" evidence="6">
    <location>
        <begin position="74"/>
        <end position="76"/>
    </location>
    <ligand>
        <name>substrate</name>
    </ligand>
</feature>
<dbReference type="EC" id="3.5.2.3" evidence="6"/>
<feature type="domain" description="Dihydroorotase catalytic" evidence="7">
    <location>
        <begin position="63"/>
        <end position="252"/>
    </location>
</feature>
<feature type="binding site" evidence="6">
    <location>
        <position position="193"/>
    </location>
    <ligand>
        <name>Zn(2+)</name>
        <dbReference type="ChEBI" id="CHEBI:29105"/>
        <label>2</label>
    </ligand>
</feature>
<feature type="binding site" evidence="6">
    <location>
        <begin position="338"/>
        <end position="339"/>
    </location>
    <ligand>
        <name>substrate</name>
    </ligand>
</feature>
<dbReference type="InterPro" id="IPR004722">
    <property type="entry name" value="DHOase"/>
</dbReference>
<dbReference type="Proteomes" id="UP000275256">
    <property type="component" value="Unassembled WGS sequence"/>
</dbReference>
<dbReference type="EMBL" id="REFW01000006">
    <property type="protein sequence ID" value="RMB57503.1"/>
    <property type="molecule type" value="Genomic_DNA"/>
</dbReference>
<organism evidence="8 9">
    <name type="scientific">Tessaracoccus antarcticus</name>
    <dbReference type="NCBI Taxonomy" id="2479848"/>
    <lineage>
        <taxon>Bacteria</taxon>
        <taxon>Bacillati</taxon>
        <taxon>Actinomycetota</taxon>
        <taxon>Actinomycetes</taxon>
        <taxon>Propionibacteriales</taxon>
        <taxon>Propionibacteriaceae</taxon>
        <taxon>Tessaracoccus</taxon>
    </lineage>
</organism>
<comment type="caution">
    <text evidence="8">The sequence shown here is derived from an EMBL/GenBank/DDBJ whole genome shotgun (WGS) entry which is preliminary data.</text>
</comment>
<keyword evidence="9" id="KW-1185">Reference proteome</keyword>
<feature type="binding site" evidence="6">
    <location>
        <position position="293"/>
    </location>
    <ligand>
        <name>substrate</name>
    </ligand>
</feature>
<dbReference type="InterPro" id="IPR024403">
    <property type="entry name" value="DHOase_cat"/>
</dbReference>
<dbReference type="GO" id="GO:0044205">
    <property type="term" value="P:'de novo' UMP biosynthetic process"/>
    <property type="evidence" value="ECO:0007669"/>
    <property type="project" value="UniProtKB-UniRule"/>
</dbReference>
<evidence type="ECO:0000256" key="2">
    <source>
        <dbReference type="ARBA" id="ARBA00010286"/>
    </source>
</evidence>
<dbReference type="HAMAP" id="MF_00220_B">
    <property type="entry name" value="PyrC_classI_B"/>
    <property type="match status" value="1"/>
</dbReference>
<feature type="binding site" evidence="6">
    <location>
        <position position="166"/>
    </location>
    <ligand>
        <name>Zn(2+)</name>
        <dbReference type="ChEBI" id="CHEBI:29105"/>
        <label>2</label>
    </ligand>
</feature>
<feature type="binding site" evidence="6">
    <location>
        <position position="324"/>
    </location>
    <ligand>
        <name>substrate</name>
    </ligand>
</feature>
<name>A0A3M0G742_9ACTN</name>
<protein>
    <recommendedName>
        <fullName evidence="6">Dihydroorotase</fullName>
        <shortName evidence="6">DHOase</shortName>
        <ecNumber evidence="6">3.5.2.3</ecNumber>
    </recommendedName>
</protein>
<dbReference type="OrthoDB" id="9803027at2"/>